<dbReference type="InterPro" id="IPR020845">
    <property type="entry name" value="AMP-binding_CS"/>
</dbReference>
<name>A0A1V0U2D9_9ACTN</name>
<dbReference type="PROSITE" id="PS00455">
    <property type="entry name" value="AMP_BINDING"/>
    <property type="match status" value="1"/>
</dbReference>
<reference evidence="4 5" key="1">
    <citation type="submission" date="2017-04" db="EMBL/GenBank/DDBJ databases">
        <title>Complete Genome Sequence of Streptomyces gilvosporeus F607, a Capable Producer of Natamycin.</title>
        <authorList>
            <person name="Zong G."/>
            <person name="Zhong C."/>
            <person name="Fu J."/>
            <person name="Qin R."/>
            <person name="Cao G."/>
        </authorList>
    </citation>
    <scope>NUCLEOTIDE SEQUENCE [LARGE SCALE GENOMIC DNA]</scope>
    <source>
        <strain evidence="4 5">F607</strain>
    </source>
</reference>
<dbReference type="RefSeq" id="WP_083109582.1">
    <property type="nucleotide sequence ID" value="NZ_CP020569.1"/>
</dbReference>
<keyword evidence="4" id="KW-0436">Ligase</keyword>
<proteinExistence type="predicted"/>
<sequence length="578" mass="60169">MTSTPHTTGSGPLAAPAAPASYVEPLLAALAHDPDRPALIDADRTEITAGALHATVHRMAAVLIARGIGRGSTVTLLSNNRPEVLAARYAANLVGARVVFLYVGTAPEVLARIAGSVDTALLLVDPDLHDTARELLAHLPGPAPDVMTFGPVPAPAADASPDTAAWGSDLMAACGALPSPERTEAGPNPVPEIACAARPEDDWCIRHTGGTTGIPKGVRMGNAPYAAMLAQQMSAPAGERPRFLACTSLAHLAGIFADRTLTAGGTVVLHRAFDPAAVLAAIARDRITHLWLLPPLLHRLLDDPALPTTDLGSLTNITYGGCPASPSRLAQAAKVFGPVLYGMYGMSEAMLISVAGPEEHTVTGPGGRVTVGRPLPGVEVAVRDAEGRTLPPGERGEVFVRSAGVMPGYWRQPEATAQVLGEDGWLRTGDIGCLDEEGYLFLVDRSKDVIIVVGGHVHPAEVEDLLHSHPDVAQCAVYGVRTADETEQVHTAIVPAPGRDIDPDGIRAFVEANKGTLYVPAAVHVLDTLPLTPAGKPDKNRLRAAATASLTAARRRPGPARPASSNTRWPGAFVSGGQ</sequence>
<dbReference type="Proteomes" id="UP000192726">
    <property type="component" value="Chromosome"/>
</dbReference>
<keyword evidence="5" id="KW-1185">Reference proteome</keyword>
<dbReference type="SUPFAM" id="SSF56801">
    <property type="entry name" value="Acetyl-CoA synthetase-like"/>
    <property type="match status" value="1"/>
</dbReference>
<organism evidence="4 5">
    <name type="scientific">Streptomyces gilvosporeus</name>
    <dbReference type="NCBI Taxonomy" id="553510"/>
    <lineage>
        <taxon>Bacteria</taxon>
        <taxon>Bacillati</taxon>
        <taxon>Actinomycetota</taxon>
        <taxon>Actinomycetes</taxon>
        <taxon>Kitasatosporales</taxon>
        <taxon>Streptomycetaceae</taxon>
        <taxon>Streptomyces</taxon>
    </lineage>
</organism>
<dbReference type="AlphaFoldDB" id="A0A1V0U2D9"/>
<evidence type="ECO:0000313" key="5">
    <source>
        <dbReference type="Proteomes" id="UP000192726"/>
    </source>
</evidence>
<evidence type="ECO:0000259" key="2">
    <source>
        <dbReference type="Pfam" id="PF00501"/>
    </source>
</evidence>
<dbReference type="STRING" id="553510.B1H19_12920"/>
<dbReference type="GO" id="GO:0016877">
    <property type="term" value="F:ligase activity, forming carbon-sulfur bonds"/>
    <property type="evidence" value="ECO:0007669"/>
    <property type="project" value="UniProtKB-ARBA"/>
</dbReference>
<dbReference type="InterPro" id="IPR042099">
    <property type="entry name" value="ANL_N_sf"/>
</dbReference>
<dbReference type="InterPro" id="IPR025110">
    <property type="entry name" value="AMP-bd_C"/>
</dbReference>
<accession>A0A1V0U2D9</accession>
<dbReference type="PANTHER" id="PTHR43767:SF7">
    <property type="entry name" value="MEDIUM_LONG-CHAIN-FATTY-ACID--COA LIGASE FADD8"/>
    <property type="match status" value="1"/>
</dbReference>
<evidence type="ECO:0000313" key="4">
    <source>
        <dbReference type="EMBL" id="ARF59395.1"/>
    </source>
</evidence>
<feature type="domain" description="AMP-binding enzyme C-terminal" evidence="3">
    <location>
        <begin position="461"/>
        <end position="536"/>
    </location>
</feature>
<feature type="domain" description="AMP-dependent synthetase/ligase" evidence="2">
    <location>
        <begin position="30"/>
        <end position="410"/>
    </location>
</feature>
<protein>
    <submittedName>
        <fullName evidence="4">Fatty acid--CoA ligase</fullName>
    </submittedName>
</protein>
<dbReference type="Gene3D" id="3.40.50.12780">
    <property type="entry name" value="N-terminal domain of ligase-like"/>
    <property type="match status" value="1"/>
</dbReference>
<dbReference type="InterPro" id="IPR050237">
    <property type="entry name" value="ATP-dep_AMP-bd_enzyme"/>
</dbReference>
<dbReference type="Gene3D" id="3.30.300.30">
    <property type="match status" value="1"/>
</dbReference>
<dbReference type="OrthoDB" id="9803968at2"/>
<dbReference type="InterPro" id="IPR000873">
    <property type="entry name" value="AMP-dep_synth/lig_dom"/>
</dbReference>
<gene>
    <name evidence="4" type="ORF">B1H19_12920</name>
</gene>
<dbReference type="EMBL" id="CP020569">
    <property type="protein sequence ID" value="ARF59395.1"/>
    <property type="molecule type" value="Genomic_DNA"/>
</dbReference>
<dbReference type="KEGG" id="sgv:B1H19_12920"/>
<evidence type="ECO:0000256" key="1">
    <source>
        <dbReference type="SAM" id="MobiDB-lite"/>
    </source>
</evidence>
<dbReference type="Pfam" id="PF13193">
    <property type="entry name" value="AMP-binding_C"/>
    <property type="match status" value="1"/>
</dbReference>
<dbReference type="PANTHER" id="PTHR43767">
    <property type="entry name" value="LONG-CHAIN-FATTY-ACID--COA LIGASE"/>
    <property type="match status" value="1"/>
</dbReference>
<dbReference type="Pfam" id="PF00501">
    <property type="entry name" value="AMP-binding"/>
    <property type="match status" value="1"/>
</dbReference>
<feature type="region of interest" description="Disordered" evidence="1">
    <location>
        <begin position="548"/>
        <end position="578"/>
    </location>
</feature>
<dbReference type="InterPro" id="IPR045851">
    <property type="entry name" value="AMP-bd_C_sf"/>
</dbReference>
<evidence type="ECO:0000259" key="3">
    <source>
        <dbReference type="Pfam" id="PF13193"/>
    </source>
</evidence>